<comment type="cofactor">
    <cofactor evidence="3">
        <name>Co(2+)</name>
        <dbReference type="ChEBI" id="CHEBI:48828"/>
    </cofactor>
</comment>
<comment type="cofactor">
    <cofactor evidence="2">
        <name>Mn(2+)</name>
        <dbReference type="ChEBI" id="CHEBI:29035"/>
    </cofactor>
</comment>
<proteinExistence type="inferred from homology"/>
<feature type="binding site" evidence="10">
    <location>
        <position position="34"/>
    </location>
    <ligand>
        <name>a divalent metal cation</name>
        <dbReference type="ChEBI" id="CHEBI:60240"/>
    </ligand>
</feature>
<dbReference type="PIRSF" id="PIRSF001461">
    <property type="entry name" value="RPE"/>
    <property type="match status" value="1"/>
</dbReference>
<feature type="active site" description="Proton donor" evidence="10">
    <location>
        <position position="174"/>
    </location>
</feature>
<comment type="cofactor">
    <cofactor evidence="10">
        <name>a divalent metal cation</name>
        <dbReference type="ChEBI" id="CHEBI:60240"/>
    </cofactor>
    <text evidence="10">Binds 1 divalent metal cation per subunit.</text>
</comment>
<feature type="binding site" evidence="10">
    <location>
        <position position="65"/>
    </location>
    <ligand>
        <name>substrate</name>
    </ligand>
</feature>
<comment type="pathway">
    <text evidence="10">Carbohydrate degradation.</text>
</comment>
<comment type="similarity">
    <text evidence="6 10 11">Belongs to the ribulose-phosphate 3-epimerase family.</text>
</comment>
<comment type="caution">
    <text evidence="12">The sequence shown here is derived from an EMBL/GenBank/DDBJ whole genome shotgun (WGS) entry which is preliminary data.</text>
</comment>
<evidence type="ECO:0000313" key="13">
    <source>
        <dbReference type="Proteomes" id="UP001652338"/>
    </source>
</evidence>
<feature type="binding site" evidence="10">
    <location>
        <position position="174"/>
    </location>
    <ligand>
        <name>a divalent metal cation</name>
        <dbReference type="ChEBI" id="CHEBI:60240"/>
    </ligand>
</feature>
<feature type="binding site" evidence="10">
    <location>
        <position position="65"/>
    </location>
    <ligand>
        <name>a divalent metal cation</name>
        <dbReference type="ChEBI" id="CHEBI:60240"/>
    </ligand>
</feature>
<dbReference type="RefSeq" id="WP_262654306.1">
    <property type="nucleotide sequence ID" value="NZ_JAOQKE010000004.1"/>
</dbReference>
<comment type="function">
    <text evidence="10">Catalyzes the reversible epimerization of D-ribulose 5-phosphate to D-xylulose 5-phosphate.</text>
</comment>
<dbReference type="GO" id="GO:0004750">
    <property type="term" value="F:D-ribulose-phosphate 3-epimerase activity"/>
    <property type="evidence" value="ECO:0007669"/>
    <property type="project" value="UniProtKB-EC"/>
</dbReference>
<comment type="catalytic activity">
    <reaction evidence="1 10 11">
        <text>D-ribulose 5-phosphate = D-xylulose 5-phosphate</text>
        <dbReference type="Rhea" id="RHEA:13677"/>
        <dbReference type="ChEBI" id="CHEBI:57737"/>
        <dbReference type="ChEBI" id="CHEBI:58121"/>
        <dbReference type="EC" id="5.1.3.1"/>
    </reaction>
</comment>
<dbReference type="CDD" id="cd00429">
    <property type="entry name" value="RPE"/>
    <property type="match status" value="1"/>
</dbReference>
<feature type="binding site" evidence="10">
    <location>
        <begin position="174"/>
        <end position="176"/>
    </location>
    <ligand>
        <name>substrate</name>
    </ligand>
</feature>
<evidence type="ECO:0000256" key="6">
    <source>
        <dbReference type="ARBA" id="ARBA00009541"/>
    </source>
</evidence>
<dbReference type="EMBL" id="JAOQKE010000004">
    <property type="protein sequence ID" value="MCU6724880.1"/>
    <property type="molecule type" value="Genomic_DNA"/>
</dbReference>
<dbReference type="InterPro" id="IPR013785">
    <property type="entry name" value="Aldolase_TIM"/>
</dbReference>
<evidence type="ECO:0000256" key="10">
    <source>
        <dbReference type="HAMAP-Rule" id="MF_02227"/>
    </source>
</evidence>
<comment type="cofactor">
    <cofactor evidence="4">
        <name>Zn(2+)</name>
        <dbReference type="ChEBI" id="CHEBI:29105"/>
    </cofactor>
</comment>
<evidence type="ECO:0000313" key="12">
    <source>
        <dbReference type="EMBL" id="MCU6724880.1"/>
    </source>
</evidence>
<feature type="active site" description="Proton acceptor" evidence="10">
    <location>
        <position position="34"/>
    </location>
</feature>
<accession>A0ABT2SKR2</accession>
<evidence type="ECO:0000256" key="1">
    <source>
        <dbReference type="ARBA" id="ARBA00001782"/>
    </source>
</evidence>
<dbReference type="PANTHER" id="PTHR11749">
    <property type="entry name" value="RIBULOSE-5-PHOSPHATE-3-EPIMERASE"/>
    <property type="match status" value="1"/>
</dbReference>
<keyword evidence="9 10" id="KW-0413">Isomerase</keyword>
<dbReference type="NCBIfam" id="NF004076">
    <property type="entry name" value="PRK05581.1-4"/>
    <property type="match status" value="1"/>
</dbReference>
<feature type="binding site" evidence="10">
    <location>
        <position position="7"/>
    </location>
    <ligand>
        <name>substrate</name>
    </ligand>
</feature>
<dbReference type="Gene3D" id="3.20.20.70">
    <property type="entry name" value="Aldolase class I"/>
    <property type="match status" value="1"/>
</dbReference>
<evidence type="ECO:0000256" key="4">
    <source>
        <dbReference type="ARBA" id="ARBA00001947"/>
    </source>
</evidence>
<evidence type="ECO:0000256" key="5">
    <source>
        <dbReference type="ARBA" id="ARBA00001954"/>
    </source>
</evidence>
<protein>
    <recommendedName>
        <fullName evidence="7 10">Ribulose-phosphate 3-epimerase</fullName>
        <ecNumber evidence="7 10">5.1.3.1</ecNumber>
    </recommendedName>
</protein>
<feature type="binding site" evidence="10">
    <location>
        <position position="32"/>
    </location>
    <ligand>
        <name>a divalent metal cation</name>
        <dbReference type="ChEBI" id="CHEBI:60240"/>
    </ligand>
</feature>
<name>A0ABT2SKR2_9FIRM</name>
<dbReference type="SUPFAM" id="SSF51366">
    <property type="entry name" value="Ribulose-phoshate binding barrel"/>
    <property type="match status" value="1"/>
</dbReference>
<keyword evidence="13" id="KW-1185">Reference proteome</keyword>
<evidence type="ECO:0000256" key="7">
    <source>
        <dbReference type="ARBA" id="ARBA00013188"/>
    </source>
</evidence>
<dbReference type="Pfam" id="PF00834">
    <property type="entry name" value="Ribul_P_3_epim"/>
    <property type="match status" value="1"/>
</dbReference>
<sequence length="218" mass="23681">MNILSPSILAADFTRLGEQISEVDRAGAEYLHFDVMDGLFVPSISFGMPVLKSVRKATKRILDVHLMIENPERYVDEFADCGADLITVHAESCRHLDRVISQIHQKGKKAGVALNPATSLSALDYVLDKVDMVLIMTVNPGFGGQKFIESSYGKIRDLKSRMEAAGLHTDIEVDGGINADTLPGVLEAGANVIVAGSAVFKGNIAENVRNLKNIMEQK</sequence>
<dbReference type="HAMAP" id="MF_02227">
    <property type="entry name" value="RPE"/>
    <property type="match status" value="1"/>
</dbReference>
<comment type="cofactor">
    <cofactor evidence="5">
        <name>Fe(2+)</name>
        <dbReference type="ChEBI" id="CHEBI:29033"/>
    </cofactor>
</comment>
<evidence type="ECO:0000256" key="3">
    <source>
        <dbReference type="ARBA" id="ARBA00001941"/>
    </source>
</evidence>
<evidence type="ECO:0000256" key="11">
    <source>
        <dbReference type="PIRNR" id="PIRNR001461"/>
    </source>
</evidence>
<evidence type="ECO:0000256" key="8">
    <source>
        <dbReference type="ARBA" id="ARBA00022723"/>
    </source>
</evidence>
<feature type="binding site" evidence="10">
    <location>
        <begin position="196"/>
        <end position="197"/>
    </location>
    <ligand>
        <name>substrate</name>
    </ligand>
</feature>
<feature type="binding site" evidence="10">
    <location>
        <begin position="141"/>
        <end position="144"/>
    </location>
    <ligand>
        <name>substrate</name>
    </ligand>
</feature>
<dbReference type="InterPro" id="IPR000056">
    <property type="entry name" value="Ribul_P_3_epim-like"/>
</dbReference>
<keyword evidence="8 10" id="KW-0479">Metal-binding</keyword>
<dbReference type="PROSITE" id="PS01086">
    <property type="entry name" value="RIBUL_P_3_EPIMER_2"/>
    <property type="match status" value="1"/>
</dbReference>
<keyword evidence="10 11" id="KW-0119">Carbohydrate metabolism</keyword>
<dbReference type="Proteomes" id="UP001652338">
    <property type="component" value="Unassembled WGS sequence"/>
</dbReference>
<dbReference type="InterPro" id="IPR026019">
    <property type="entry name" value="Ribul_P_3_epim"/>
</dbReference>
<dbReference type="EC" id="5.1.3.1" evidence="7 10"/>
<evidence type="ECO:0000256" key="2">
    <source>
        <dbReference type="ARBA" id="ARBA00001936"/>
    </source>
</evidence>
<evidence type="ECO:0000256" key="9">
    <source>
        <dbReference type="ARBA" id="ARBA00023235"/>
    </source>
</evidence>
<dbReference type="InterPro" id="IPR011060">
    <property type="entry name" value="RibuloseP-bd_barrel"/>
</dbReference>
<dbReference type="NCBIfam" id="TIGR01163">
    <property type="entry name" value="rpe"/>
    <property type="match status" value="1"/>
</dbReference>
<reference evidence="12 13" key="1">
    <citation type="journal article" date="2021" name="ISME Commun">
        <title>Automated analysis of genomic sequences facilitates high-throughput and comprehensive description of bacteria.</title>
        <authorList>
            <person name="Hitch T.C.A."/>
        </authorList>
    </citation>
    <scope>NUCLEOTIDE SEQUENCE [LARGE SCALE GENOMIC DNA]</scope>
    <source>
        <strain evidence="12 13">Sanger_29</strain>
    </source>
</reference>
<gene>
    <name evidence="10 12" type="primary">rpe</name>
    <name evidence="12" type="ORF">OCV47_05865</name>
</gene>
<organism evidence="12 13">
    <name type="scientific">Muricoprocola aceti</name>
    <dbReference type="NCBI Taxonomy" id="2981772"/>
    <lineage>
        <taxon>Bacteria</taxon>
        <taxon>Bacillati</taxon>
        <taxon>Bacillota</taxon>
        <taxon>Clostridia</taxon>
        <taxon>Lachnospirales</taxon>
        <taxon>Lachnospiraceae</taxon>
        <taxon>Muricoprocola</taxon>
    </lineage>
</organism>